<dbReference type="InterPro" id="IPR025159">
    <property type="entry name" value="AbiEi_N"/>
</dbReference>
<reference evidence="3" key="1">
    <citation type="submission" date="2018-05" db="EMBL/GenBank/DDBJ databases">
        <title>Genome Sequencing of selected type strains of the family Eggerthellaceae.</title>
        <authorList>
            <person name="Danylec N."/>
            <person name="Stoll D.A."/>
            <person name="Doetsch A."/>
            <person name="Huch M."/>
        </authorList>
    </citation>
    <scope>NUCLEOTIDE SEQUENCE [LARGE SCALE GENOMIC DNA]</scope>
    <source>
        <strain evidence="3">DSM 27213</strain>
    </source>
</reference>
<gene>
    <name evidence="2" type="ORF">DMP12_01460</name>
</gene>
<evidence type="ECO:0000313" key="3">
    <source>
        <dbReference type="Proteomes" id="UP000285258"/>
    </source>
</evidence>
<feature type="domain" description="AbiEi antitoxin N-terminal" evidence="1">
    <location>
        <begin position="6"/>
        <end position="53"/>
    </location>
</feature>
<protein>
    <recommendedName>
        <fullName evidence="1">AbiEi antitoxin N-terminal domain-containing protein</fullName>
    </recommendedName>
</protein>
<comment type="caution">
    <text evidence="2">The sequence shown here is derived from an EMBL/GenBank/DDBJ whole genome shotgun (WGS) entry which is preliminary data.</text>
</comment>
<proteinExistence type="predicted"/>
<name>A0A423UP41_9ACTN</name>
<dbReference type="Pfam" id="PF13338">
    <property type="entry name" value="AbiEi_4"/>
    <property type="match status" value="1"/>
</dbReference>
<sequence length="175" mass="19713">MTYYDDLYEHAVDNYYLVTTDDANNLGIPPVELAKLAKRGRLQNLGRGLYRLTRYVPSEFDPYAIAVARVGGSAYLYGESVLALLKLAPTNPDRIFVATSVRTRKRLPEGIQVVSRKEPARITSYEGIPCQRVKDAILSCQDTIMLERLNEATHRARAEGFLTKAEFDELEEALV</sequence>
<evidence type="ECO:0000313" key="2">
    <source>
        <dbReference type="EMBL" id="ROT92184.1"/>
    </source>
</evidence>
<dbReference type="EMBL" id="QIBW01000001">
    <property type="protein sequence ID" value="ROT92184.1"/>
    <property type="molecule type" value="Genomic_DNA"/>
</dbReference>
<accession>A0A423UP41</accession>
<evidence type="ECO:0000259" key="1">
    <source>
        <dbReference type="Pfam" id="PF13338"/>
    </source>
</evidence>
<dbReference type="RefSeq" id="WP_096227392.1">
    <property type="nucleotide sequence ID" value="NZ_CP168029.1"/>
</dbReference>
<dbReference type="AlphaFoldDB" id="A0A423UP41"/>
<organism evidence="2 3">
    <name type="scientific">Gordonibacter urolithinfaciens</name>
    <dbReference type="NCBI Taxonomy" id="1335613"/>
    <lineage>
        <taxon>Bacteria</taxon>
        <taxon>Bacillati</taxon>
        <taxon>Actinomycetota</taxon>
        <taxon>Coriobacteriia</taxon>
        <taxon>Eggerthellales</taxon>
        <taxon>Eggerthellaceae</taxon>
        <taxon>Gordonibacter</taxon>
    </lineage>
</organism>
<dbReference type="Proteomes" id="UP000285258">
    <property type="component" value="Unassembled WGS sequence"/>
</dbReference>